<protein>
    <submittedName>
        <fullName evidence="1">Uncharacterized protein</fullName>
    </submittedName>
</protein>
<dbReference type="OrthoDB" id="6776789at2759"/>
<organism evidence="1 2">
    <name type="scientific">Streblomastix strix</name>
    <dbReference type="NCBI Taxonomy" id="222440"/>
    <lineage>
        <taxon>Eukaryota</taxon>
        <taxon>Metamonada</taxon>
        <taxon>Preaxostyla</taxon>
        <taxon>Oxymonadida</taxon>
        <taxon>Streblomastigidae</taxon>
        <taxon>Streblomastix</taxon>
    </lineage>
</organism>
<comment type="caution">
    <text evidence="1">The sequence shown here is derived from an EMBL/GenBank/DDBJ whole genome shotgun (WGS) entry which is preliminary data.</text>
</comment>
<gene>
    <name evidence="1" type="ORF">EZS28_015803</name>
</gene>
<dbReference type="EMBL" id="SNRW01003890">
    <property type="protein sequence ID" value="KAA6388670.1"/>
    <property type="molecule type" value="Genomic_DNA"/>
</dbReference>
<evidence type="ECO:0000313" key="2">
    <source>
        <dbReference type="Proteomes" id="UP000324800"/>
    </source>
</evidence>
<dbReference type="Proteomes" id="UP000324800">
    <property type="component" value="Unassembled WGS sequence"/>
</dbReference>
<name>A0A5J4W1Y2_9EUKA</name>
<accession>A0A5J4W1Y2</accession>
<reference evidence="1 2" key="1">
    <citation type="submission" date="2019-03" db="EMBL/GenBank/DDBJ databases">
        <title>Single cell metagenomics reveals metabolic interactions within the superorganism composed of flagellate Streblomastix strix and complex community of Bacteroidetes bacteria on its surface.</title>
        <authorList>
            <person name="Treitli S.C."/>
            <person name="Kolisko M."/>
            <person name="Husnik F."/>
            <person name="Keeling P."/>
            <person name="Hampl V."/>
        </authorList>
    </citation>
    <scope>NUCLEOTIDE SEQUENCE [LARGE SCALE GENOMIC DNA]</scope>
    <source>
        <strain evidence="1">ST1C</strain>
    </source>
</reference>
<evidence type="ECO:0000313" key="1">
    <source>
        <dbReference type="EMBL" id="KAA6388670.1"/>
    </source>
</evidence>
<sequence length="105" mass="12717">MIEGAQANYWDIEAPVQFQKYRKFQEFRRTEEEEKIYREALHEVIHWGIVIRIPKEEALFLNRTFVIPKIDGQKMKILGFRQDNKYLKDMSFKVDDFKKDSNITS</sequence>
<dbReference type="AlphaFoldDB" id="A0A5J4W1Y2"/>
<proteinExistence type="predicted"/>